<organism evidence="1">
    <name type="scientific">Human enterovirus 71</name>
    <name type="common">EV71</name>
    <name type="synonym">EV-71</name>
    <dbReference type="NCBI Taxonomy" id="39054"/>
    <lineage>
        <taxon>Viruses</taxon>
        <taxon>Riboviria</taxon>
        <taxon>Orthornavirae</taxon>
        <taxon>Pisuviricota</taxon>
        <taxon>Pisoniviricetes</taxon>
        <taxon>Picornavirales</taxon>
        <taxon>Picornaviridae</taxon>
        <taxon>Ensavirinae</taxon>
        <taxon>Enterovirus</taxon>
        <taxon>Enterovirus alphacoxsackie</taxon>
        <taxon>Enterovirus A</taxon>
    </lineage>
</organism>
<organismHost>
    <name type="scientific">Homo sapiens</name>
    <name type="common">Human</name>
    <dbReference type="NCBI Taxonomy" id="9606"/>
</organismHost>
<evidence type="ECO:0000313" key="1">
    <source>
        <dbReference type="EMBL" id="AFQ36792.1"/>
    </source>
</evidence>
<protein>
    <submittedName>
        <fullName evidence="1">VP1 capsid protein</fullName>
    </submittedName>
</protein>
<proteinExistence type="predicted"/>
<feature type="non-terminal residue" evidence="1">
    <location>
        <position position="70"/>
    </location>
</feature>
<reference evidence="1" key="1">
    <citation type="journal article" date="2015" name="Jundishapur J Microbiol">
        <title>Impact of Human Enterovirus 71 Genotypes in Meningoencephalitis in Iran.</title>
        <authorList>
            <person name="Rahimi P."/>
            <person name="Roohandeh A."/>
            <person name="Sohrabi A."/>
            <person name="Mostafavi E."/>
            <person name="Bahram Ali G."/>
        </authorList>
    </citation>
    <scope>NUCLEOTIDE SEQUENCE</scope>
    <source>
        <strain evidence="1">HEV71.Iran.12</strain>
    </source>
</reference>
<feature type="non-terminal residue" evidence="1">
    <location>
        <position position="1"/>
    </location>
</feature>
<dbReference type="EMBL" id="JX495161">
    <property type="protein sequence ID" value="AFQ36792.1"/>
    <property type="molecule type" value="Genomic_RNA"/>
</dbReference>
<sequence length="70" mass="7731">DIQKTGTSREKGVRCNSEFIGDSVGRAITQALPVPTGQNTQVSSPDWIWSRFQPSKLLKSPSCWNSLPQL</sequence>
<accession>J7ICB1</accession>
<name>J7ICB1_HE71</name>